<evidence type="ECO:0000313" key="2">
    <source>
        <dbReference type="EMBL" id="KAE8726306.1"/>
    </source>
</evidence>
<gene>
    <name evidence="2" type="ORF">F3Y22_tig00007099pilonHSYRG00012</name>
</gene>
<feature type="region of interest" description="Disordered" evidence="1">
    <location>
        <begin position="71"/>
        <end position="112"/>
    </location>
</feature>
<reference evidence="2" key="1">
    <citation type="submission" date="2019-09" db="EMBL/GenBank/DDBJ databases">
        <title>Draft genome information of white flower Hibiscus syriacus.</title>
        <authorList>
            <person name="Kim Y.-M."/>
        </authorList>
    </citation>
    <scope>NUCLEOTIDE SEQUENCE [LARGE SCALE GENOMIC DNA]</scope>
    <source>
        <strain evidence="2">YM2019G1</strain>
    </source>
</reference>
<dbReference type="Gene3D" id="2.115.10.20">
    <property type="entry name" value="Glycosyl hydrolase domain, family 43"/>
    <property type="match status" value="3"/>
</dbReference>
<organism evidence="2 3">
    <name type="scientific">Hibiscus syriacus</name>
    <name type="common">Rose of Sharon</name>
    <dbReference type="NCBI Taxonomy" id="106335"/>
    <lineage>
        <taxon>Eukaryota</taxon>
        <taxon>Viridiplantae</taxon>
        <taxon>Streptophyta</taxon>
        <taxon>Embryophyta</taxon>
        <taxon>Tracheophyta</taxon>
        <taxon>Spermatophyta</taxon>
        <taxon>Magnoliopsida</taxon>
        <taxon>eudicotyledons</taxon>
        <taxon>Gunneridae</taxon>
        <taxon>Pentapetalae</taxon>
        <taxon>rosids</taxon>
        <taxon>malvids</taxon>
        <taxon>Malvales</taxon>
        <taxon>Malvaceae</taxon>
        <taxon>Malvoideae</taxon>
        <taxon>Hibiscus</taxon>
    </lineage>
</organism>
<dbReference type="PANTHER" id="PTHR35279:SF1">
    <property type="entry name" value="ARABINANASE_LEVANSUCRASE_INVERTASE"/>
    <property type="match status" value="1"/>
</dbReference>
<dbReference type="Proteomes" id="UP000436088">
    <property type="component" value="Unassembled WGS sequence"/>
</dbReference>
<evidence type="ECO:0000256" key="1">
    <source>
        <dbReference type="SAM" id="MobiDB-lite"/>
    </source>
</evidence>
<dbReference type="InterPro" id="IPR023296">
    <property type="entry name" value="Glyco_hydro_beta-prop_sf"/>
</dbReference>
<dbReference type="PANTHER" id="PTHR35279">
    <property type="match status" value="1"/>
</dbReference>
<proteinExistence type="predicted"/>
<comment type="caution">
    <text evidence="2">The sequence shown here is derived from an EMBL/GenBank/DDBJ whole genome shotgun (WGS) entry which is preliminary data.</text>
</comment>
<dbReference type="AlphaFoldDB" id="A0A6A3CC17"/>
<keyword evidence="3" id="KW-1185">Reference proteome</keyword>
<sequence length="471" mass="51118">MEAVSAASKSAAMKAINFPSTPTVPIIAFSTTSASPWSQVKLNMLTRHAPNPNTRFGSLCLSRCSTKPNIETDQNSTFEPNPNLNTENPSKVVSDEAISSSSSSTPSSSLSRGLVLDLDPVGCWDCKEIGSPVVKRFISDEEERWYMWYHGVSTQGSDSIGLAVSSNGVHWERGKGGVKSSADVGLVMSCGNDWWAFDTQSIRPGEVVIMSSAKVRASSAVYWLYYTGYSAEKVDISGFNLQNPETLSVESGNILRSLPGLAISQDGRHWARIEGEHHSGALFDVGSEGDWDSLFISSPQVVFHGNGDLRMYYHSFDVENRAFSIGIARSRDGMKWIKLGKILGGGKKGCFDELGAMNSYVVKNKRDGNYVMAYEGVGADGGRAIGLAVSADGLKDWRRVEDEAVLKGAIMEDGWDSKGVGSPCLVEMDGDVDEWRLYFRGVGNGGRCGIGMAVSDGSDITRFRRWKGFQV</sequence>
<accession>A0A6A3CC17</accession>
<name>A0A6A3CC17_HIBSY</name>
<dbReference type="EMBL" id="VEPZ02000376">
    <property type="protein sequence ID" value="KAE8726306.1"/>
    <property type="molecule type" value="Genomic_DNA"/>
</dbReference>
<evidence type="ECO:0000313" key="3">
    <source>
        <dbReference type="Proteomes" id="UP000436088"/>
    </source>
</evidence>
<dbReference type="SUPFAM" id="SSF75005">
    <property type="entry name" value="Arabinanase/levansucrase/invertase"/>
    <property type="match status" value="2"/>
</dbReference>
<dbReference type="OrthoDB" id="3510at2759"/>
<protein>
    <submittedName>
        <fullName evidence="2">Mitochondrial uncoupling protein 3-like</fullName>
    </submittedName>
</protein>
<feature type="compositionally biased region" description="Low complexity" evidence="1">
    <location>
        <begin position="99"/>
        <end position="111"/>
    </location>
</feature>
<feature type="compositionally biased region" description="Polar residues" evidence="1">
    <location>
        <begin position="71"/>
        <end position="91"/>
    </location>
</feature>